<sequence>MLTVPNDSCYAYRLRSAWLQFSAAHMSDRRSVPHPGISRTTNWRRRRDIMSSLQRMLHVGSSAETQNILSQTGYNTVISSQQANASELPTTSGHCPLDVEQGCDTDARSSTDQSGAIVYLSNKRSYQFCGELSRDLRAVFEDTSITFRDMGKVLTLLNYYFPGIPRDPRTLFGTPRSVEKKQLNNGLYVHFGLKRHLLQLLETFVQPESVTHIQLNIDGVNLYKVSDNHAWPIQCRVCFPRVYPPFVVGVFCGKGKPKPLDGYLRDTIDELNALLLNCVLLPR</sequence>
<accession>A0A8S9YF48</accession>
<dbReference type="Proteomes" id="UP000822476">
    <property type="component" value="Unassembled WGS sequence"/>
</dbReference>
<dbReference type="PANTHER" id="PTHR33053:SF24">
    <property type="entry name" value="TRANSPOSASE DOMAIN-CONTAINING PROTEIN"/>
    <property type="match status" value="1"/>
</dbReference>
<comment type="caution">
    <text evidence="1">The sequence shown here is derived from an EMBL/GenBank/DDBJ whole genome shotgun (WGS) entry which is preliminary data.</text>
</comment>
<evidence type="ECO:0000313" key="2">
    <source>
        <dbReference type="Proteomes" id="UP000822476"/>
    </source>
</evidence>
<evidence type="ECO:0000313" key="1">
    <source>
        <dbReference type="EMBL" id="KAF7233250.1"/>
    </source>
</evidence>
<organism evidence="1 2">
    <name type="scientific">Paragonimus skrjabini miyazakii</name>
    <dbReference type="NCBI Taxonomy" id="59628"/>
    <lineage>
        <taxon>Eukaryota</taxon>
        <taxon>Metazoa</taxon>
        <taxon>Spiralia</taxon>
        <taxon>Lophotrochozoa</taxon>
        <taxon>Platyhelminthes</taxon>
        <taxon>Trematoda</taxon>
        <taxon>Digenea</taxon>
        <taxon>Plagiorchiida</taxon>
        <taxon>Troglotremata</taxon>
        <taxon>Troglotrematidae</taxon>
        <taxon>Paragonimus</taxon>
    </lineage>
</organism>
<keyword evidence="2" id="KW-1185">Reference proteome</keyword>
<gene>
    <name evidence="1" type="ORF">EG68_06663</name>
</gene>
<dbReference type="OrthoDB" id="10036512at2759"/>
<dbReference type="PANTHER" id="PTHR33053">
    <property type="entry name" value="PROTEIN, PUTATIVE-RELATED"/>
    <property type="match status" value="1"/>
</dbReference>
<protein>
    <submittedName>
        <fullName evidence="1">Uncharacterized protein</fullName>
    </submittedName>
</protein>
<reference evidence="1" key="1">
    <citation type="submission" date="2019-07" db="EMBL/GenBank/DDBJ databases">
        <title>Annotation for the trematode Paragonimus miyazaki's.</title>
        <authorList>
            <person name="Choi Y.-J."/>
        </authorList>
    </citation>
    <scope>NUCLEOTIDE SEQUENCE</scope>
    <source>
        <strain evidence="1">Japan</strain>
    </source>
</reference>
<dbReference type="AlphaFoldDB" id="A0A8S9YF48"/>
<proteinExistence type="predicted"/>
<name>A0A8S9YF48_9TREM</name>
<dbReference type="EMBL" id="JTDE01021205">
    <property type="protein sequence ID" value="KAF7233250.1"/>
    <property type="molecule type" value="Genomic_DNA"/>
</dbReference>